<evidence type="ECO:0000313" key="1">
    <source>
        <dbReference type="EMBL" id="JAH55847.1"/>
    </source>
</evidence>
<sequence length="53" mass="6069">MDSGQKSRKLLKHESHLIAPEQIWRPFCLTALMILPAVLCRDVQSMTEETQST</sequence>
<accession>A0A0E9TQY1</accession>
<proteinExistence type="predicted"/>
<dbReference type="AlphaFoldDB" id="A0A0E9TQY1"/>
<organism evidence="1">
    <name type="scientific">Anguilla anguilla</name>
    <name type="common">European freshwater eel</name>
    <name type="synonym">Muraena anguilla</name>
    <dbReference type="NCBI Taxonomy" id="7936"/>
    <lineage>
        <taxon>Eukaryota</taxon>
        <taxon>Metazoa</taxon>
        <taxon>Chordata</taxon>
        <taxon>Craniata</taxon>
        <taxon>Vertebrata</taxon>
        <taxon>Euteleostomi</taxon>
        <taxon>Actinopterygii</taxon>
        <taxon>Neopterygii</taxon>
        <taxon>Teleostei</taxon>
        <taxon>Anguilliformes</taxon>
        <taxon>Anguillidae</taxon>
        <taxon>Anguilla</taxon>
    </lineage>
</organism>
<reference evidence="1" key="2">
    <citation type="journal article" date="2015" name="Fish Shellfish Immunol.">
        <title>Early steps in the European eel (Anguilla anguilla)-Vibrio vulnificus interaction in the gills: Role of the RtxA13 toxin.</title>
        <authorList>
            <person name="Callol A."/>
            <person name="Pajuelo D."/>
            <person name="Ebbesson L."/>
            <person name="Teles M."/>
            <person name="MacKenzie S."/>
            <person name="Amaro C."/>
        </authorList>
    </citation>
    <scope>NUCLEOTIDE SEQUENCE</scope>
</reference>
<dbReference type="EMBL" id="GBXM01052730">
    <property type="protein sequence ID" value="JAH55847.1"/>
    <property type="molecule type" value="Transcribed_RNA"/>
</dbReference>
<reference evidence="1" key="1">
    <citation type="submission" date="2014-11" db="EMBL/GenBank/DDBJ databases">
        <authorList>
            <person name="Amaro Gonzalez C."/>
        </authorList>
    </citation>
    <scope>NUCLEOTIDE SEQUENCE</scope>
</reference>
<protein>
    <submittedName>
        <fullName evidence="1">Uncharacterized protein</fullName>
    </submittedName>
</protein>
<name>A0A0E9TQY1_ANGAN</name>